<dbReference type="GO" id="GO:0000428">
    <property type="term" value="C:DNA-directed RNA polymerase complex"/>
    <property type="evidence" value="ECO:0007669"/>
    <property type="project" value="UniProtKB-KW"/>
</dbReference>
<dbReference type="RefSeq" id="WP_379101714.1">
    <property type="nucleotide sequence ID" value="NZ_JBHUGZ010000015.1"/>
</dbReference>
<sequence length="34" mass="4136">MVRRKKIKKRKFLSMTIDELDLSFVSYNCLNVCR</sequence>
<dbReference type="Gene3D" id="1.10.150.20">
    <property type="entry name" value="5' to 3' exonuclease, C-terminal subdomain"/>
    <property type="match status" value="1"/>
</dbReference>
<proteinExistence type="predicted"/>
<dbReference type="InterPro" id="IPR011260">
    <property type="entry name" value="RNAP_asu_C"/>
</dbReference>
<organism evidence="2 3">
    <name type="scientific">Mesorhizobium newzealandense</name>
    <dbReference type="NCBI Taxonomy" id="1300302"/>
    <lineage>
        <taxon>Bacteria</taxon>
        <taxon>Pseudomonadati</taxon>
        <taxon>Pseudomonadota</taxon>
        <taxon>Alphaproteobacteria</taxon>
        <taxon>Hyphomicrobiales</taxon>
        <taxon>Phyllobacteriaceae</taxon>
        <taxon>Mesorhizobium</taxon>
    </lineage>
</organism>
<reference evidence="3" key="1">
    <citation type="journal article" date="2019" name="Int. J. Syst. Evol. Microbiol.">
        <title>The Global Catalogue of Microorganisms (GCM) 10K type strain sequencing project: providing services to taxonomists for standard genome sequencing and annotation.</title>
        <authorList>
            <consortium name="The Broad Institute Genomics Platform"/>
            <consortium name="The Broad Institute Genome Sequencing Center for Infectious Disease"/>
            <person name="Wu L."/>
            <person name="Ma J."/>
        </authorList>
    </citation>
    <scope>NUCLEOTIDE SEQUENCE [LARGE SCALE GENOMIC DNA]</scope>
    <source>
        <strain evidence="3">CGMCC 1.16225</strain>
    </source>
</reference>
<dbReference type="EMBL" id="JBHUGZ010000015">
    <property type="protein sequence ID" value="MFD1985377.1"/>
    <property type="molecule type" value="Genomic_DNA"/>
</dbReference>
<gene>
    <name evidence="2" type="ORF">ACFSOZ_22880</name>
</gene>
<keyword evidence="2" id="KW-0804">Transcription</keyword>
<dbReference type="Pfam" id="PF03118">
    <property type="entry name" value="RNA_pol_A_CTD"/>
    <property type="match status" value="1"/>
</dbReference>
<accession>A0ABW4UFU6</accession>
<name>A0ABW4UFU6_9HYPH</name>
<feature type="domain" description="RNA polymerase alpha subunit C-terminal" evidence="1">
    <location>
        <begin position="6"/>
        <end position="31"/>
    </location>
</feature>
<keyword evidence="3" id="KW-1185">Reference proteome</keyword>
<comment type="caution">
    <text evidence="2">The sequence shown here is derived from an EMBL/GenBank/DDBJ whole genome shotgun (WGS) entry which is preliminary data.</text>
</comment>
<evidence type="ECO:0000259" key="1">
    <source>
        <dbReference type="Pfam" id="PF03118"/>
    </source>
</evidence>
<keyword evidence="2" id="KW-0240">DNA-directed RNA polymerase</keyword>
<evidence type="ECO:0000313" key="2">
    <source>
        <dbReference type="EMBL" id="MFD1985377.1"/>
    </source>
</evidence>
<protein>
    <submittedName>
        <fullName evidence="2">DNA-directed RNA polymerase subunit alpha C-terminal domain-containing protein</fullName>
    </submittedName>
</protein>
<dbReference type="Proteomes" id="UP001597405">
    <property type="component" value="Unassembled WGS sequence"/>
</dbReference>
<evidence type="ECO:0000313" key="3">
    <source>
        <dbReference type="Proteomes" id="UP001597405"/>
    </source>
</evidence>